<dbReference type="Proteomes" id="UP001279681">
    <property type="component" value="Unassembled WGS sequence"/>
</dbReference>
<feature type="transmembrane region" description="Helical" evidence="1">
    <location>
        <begin position="26"/>
        <end position="47"/>
    </location>
</feature>
<keyword evidence="3" id="KW-1185">Reference proteome</keyword>
<accession>A0ABU4W985</accession>
<protein>
    <submittedName>
        <fullName evidence="2">ECF-type riboflavin transporter substrate-binding protein</fullName>
    </submittedName>
</protein>
<keyword evidence="1" id="KW-1133">Transmembrane helix</keyword>
<evidence type="ECO:0000313" key="2">
    <source>
        <dbReference type="EMBL" id="MDX8336076.1"/>
    </source>
</evidence>
<proteinExistence type="predicted"/>
<dbReference type="Gene3D" id="1.10.1760.20">
    <property type="match status" value="1"/>
</dbReference>
<organism evidence="2 3">
    <name type="scientific">Candidatus Cetobacterium colombiensis</name>
    <dbReference type="NCBI Taxonomy" id="3073100"/>
    <lineage>
        <taxon>Bacteria</taxon>
        <taxon>Fusobacteriati</taxon>
        <taxon>Fusobacteriota</taxon>
        <taxon>Fusobacteriia</taxon>
        <taxon>Fusobacteriales</taxon>
        <taxon>Fusobacteriaceae</taxon>
        <taxon>Cetobacterium</taxon>
    </lineage>
</organism>
<dbReference type="PANTHER" id="PTHR37815">
    <property type="entry name" value="UPF0397 PROTEIN BC_2624-RELATED"/>
    <property type="match status" value="1"/>
</dbReference>
<feature type="transmembrane region" description="Helical" evidence="1">
    <location>
        <begin position="84"/>
        <end position="108"/>
    </location>
</feature>
<comment type="caution">
    <text evidence="2">The sequence shown here is derived from an EMBL/GenBank/DDBJ whole genome shotgun (WGS) entry which is preliminary data.</text>
</comment>
<reference evidence="3" key="1">
    <citation type="submission" date="2023-07" db="EMBL/GenBank/DDBJ databases">
        <authorList>
            <person name="Colorado M.A."/>
            <person name="Villamil L.M."/>
            <person name="Melo J.F."/>
            <person name="Rodriguez J.A."/>
            <person name="Ruiz R.Y."/>
        </authorList>
    </citation>
    <scope>NUCLEOTIDE SEQUENCE [LARGE SCALE GENOMIC DNA]</scope>
    <source>
        <strain evidence="3">C33</strain>
    </source>
</reference>
<dbReference type="EMBL" id="JAVIKH010000006">
    <property type="protein sequence ID" value="MDX8336076.1"/>
    <property type="molecule type" value="Genomic_DNA"/>
</dbReference>
<dbReference type="PANTHER" id="PTHR37815:SF3">
    <property type="entry name" value="UPF0397 PROTEIN SPR0429"/>
    <property type="match status" value="1"/>
</dbReference>
<name>A0ABU4W985_9FUSO</name>
<sequence length="199" mass="21704">MIKKYNGEDGFRYYVKKTELFSTKSVVAIGIGAALYSVLSGVAIPVGPNTSFRIAVALLTIFGAIFGPLVGFFVGFVGHALNDMIMWGSVWFSWVFLSAVIGLFGGLITLDKSFSLETGHVTKMHIFKMYVYAILGMIFAGLAAYVGDVYFYGEPAQKVWIQIALATLTNFAVTAMLGIPIILGIAARKRKYSNLKIDD</sequence>
<dbReference type="RefSeq" id="WP_320313481.1">
    <property type="nucleotide sequence ID" value="NZ_JAVIKH010000006.1"/>
</dbReference>
<evidence type="ECO:0000313" key="3">
    <source>
        <dbReference type="Proteomes" id="UP001279681"/>
    </source>
</evidence>
<feature type="transmembrane region" description="Helical" evidence="1">
    <location>
        <begin position="159"/>
        <end position="186"/>
    </location>
</feature>
<dbReference type="InterPro" id="IPR009825">
    <property type="entry name" value="ECF_substrate-spec-like"/>
</dbReference>
<keyword evidence="1" id="KW-0812">Transmembrane</keyword>
<gene>
    <name evidence="2" type="ORF">RFV38_06150</name>
</gene>
<feature type="transmembrane region" description="Helical" evidence="1">
    <location>
        <begin position="54"/>
        <end position="78"/>
    </location>
</feature>
<keyword evidence="1" id="KW-0472">Membrane</keyword>
<dbReference type="Pfam" id="PF07155">
    <property type="entry name" value="ECF-ribofla_trS"/>
    <property type="match status" value="1"/>
</dbReference>
<feature type="transmembrane region" description="Helical" evidence="1">
    <location>
        <begin position="129"/>
        <end position="147"/>
    </location>
</feature>
<evidence type="ECO:0000256" key="1">
    <source>
        <dbReference type="SAM" id="Phobius"/>
    </source>
</evidence>
<dbReference type="NCBIfam" id="NF010182">
    <property type="entry name" value="PRK13661.1"/>
    <property type="match status" value="1"/>
</dbReference>